<gene>
    <name evidence="2" type="ORF">PR048_012654</name>
</gene>
<evidence type="ECO:0000313" key="3">
    <source>
        <dbReference type="Proteomes" id="UP001159363"/>
    </source>
</evidence>
<dbReference type="InterPro" id="IPR001995">
    <property type="entry name" value="Peptidase_A2_cat"/>
</dbReference>
<protein>
    <recommendedName>
        <fullName evidence="1">Peptidase A2 domain-containing protein</fullName>
    </recommendedName>
</protein>
<accession>A0ABQ9HPZ6</accession>
<dbReference type="Proteomes" id="UP001159363">
    <property type="component" value="Chromosome X"/>
</dbReference>
<dbReference type="PROSITE" id="PS00141">
    <property type="entry name" value="ASP_PROTEASE"/>
    <property type="match status" value="1"/>
</dbReference>
<dbReference type="InterPro" id="IPR001969">
    <property type="entry name" value="Aspartic_peptidase_AS"/>
</dbReference>
<reference evidence="2 3" key="1">
    <citation type="submission" date="2023-02" db="EMBL/GenBank/DDBJ databases">
        <title>LHISI_Scaffold_Assembly.</title>
        <authorList>
            <person name="Stuart O.P."/>
            <person name="Cleave R."/>
            <person name="Magrath M.J.L."/>
            <person name="Mikheyev A.S."/>
        </authorList>
    </citation>
    <scope>NUCLEOTIDE SEQUENCE [LARGE SCALE GENOMIC DNA]</scope>
    <source>
        <strain evidence="2">Daus_M_001</strain>
        <tissue evidence="2">Leg muscle</tissue>
    </source>
</reference>
<dbReference type="PROSITE" id="PS50175">
    <property type="entry name" value="ASP_PROT_RETROV"/>
    <property type="match status" value="1"/>
</dbReference>
<evidence type="ECO:0000313" key="2">
    <source>
        <dbReference type="EMBL" id="KAJ8886443.1"/>
    </source>
</evidence>
<proteinExistence type="predicted"/>
<organism evidence="2 3">
    <name type="scientific">Dryococelus australis</name>
    <dbReference type="NCBI Taxonomy" id="614101"/>
    <lineage>
        <taxon>Eukaryota</taxon>
        <taxon>Metazoa</taxon>
        <taxon>Ecdysozoa</taxon>
        <taxon>Arthropoda</taxon>
        <taxon>Hexapoda</taxon>
        <taxon>Insecta</taxon>
        <taxon>Pterygota</taxon>
        <taxon>Neoptera</taxon>
        <taxon>Polyneoptera</taxon>
        <taxon>Phasmatodea</taxon>
        <taxon>Verophasmatodea</taxon>
        <taxon>Anareolatae</taxon>
        <taxon>Phasmatidae</taxon>
        <taxon>Eurycanthinae</taxon>
        <taxon>Dryococelus</taxon>
    </lineage>
</organism>
<evidence type="ECO:0000259" key="1">
    <source>
        <dbReference type="PROSITE" id="PS50175"/>
    </source>
</evidence>
<feature type="domain" description="Peptidase A2" evidence="1">
    <location>
        <begin position="187"/>
        <end position="228"/>
    </location>
</feature>
<name>A0ABQ9HPZ6_9NEOP</name>
<sequence>MSVSGHSSKSHRGKIYILCYVLADRAEEIRTQFERVPNTLELSLKAFSEYFTRRTNTIFERYIFNSPVQLPVTVKAYTRGSYFQQQSRRSFRHSSHRCFFGNSSPAVERSTDFTREVVYVDKKHVDTPRLAAHKRMTCPARKAKCFSLLVSWDTGHLWKKLGLSIVREDCGHIQWRKANRPLMLKFMDFLIDTGADITCVSISEVPGHVLKQAKRKTNKSKVFVISGLQTAILEQNCLQKLGVNLDNCCEVASVIGKVVFQITQKSVSPQEFVELRKGMGKMKGKVNIVLREGAKPFVQTVPRTLALSLLGKLKVEWDRVIALDNIVPVTQLNG</sequence>
<comment type="caution">
    <text evidence="2">The sequence shown here is derived from an EMBL/GenBank/DDBJ whole genome shotgun (WGS) entry which is preliminary data.</text>
</comment>
<dbReference type="EMBL" id="JARBHB010000004">
    <property type="protein sequence ID" value="KAJ8886443.1"/>
    <property type="molecule type" value="Genomic_DNA"/>
</dbReference>
<keyword evidence="3" id="KW-1185">Reference proteome</keyword>